<evidence type="ECO:0000313" key="2">
    <source>
        <dbReference type="EMBL" id="RUP49202.1"/>
    </source>
</evidence>
<evidence type="ECO:0008006" key="4">
    <source>
        <dbReference type="Google" id="ProtNLM"/>
    </source>
</evidence>
<dbReference type="Pfam" id="PF08643">
    <property type="entry name" value="DUF1776"/>
    <property type="match status" value="1"/>
</dbReference>
<dbReference type="Proteomes" id="UP000268093">
    <property type="component" value="Unassembled WGS sequence"/>
</dbReference>
<dbReference type="PANTHER" id="PTHR43313:SF1">
    <property type="entry name" value="3BETA-HYDROXYSTEROID DEHYDROGENASE DHS-16"/>
    <property type="match status" value="1"/>
</dbReference>
<keyword evidence="3" id="KW-1185">Reference proteome</keyword>
<comment type="caution">
    <text evidence="2">The sequence shown here is derived from an EMBL/GenBank/DDBJ whole genome shotgun (WGS) entry which is preliminary data.</text>
</comment>
<evidence type="ECO:0000313" key="3">
    <source>
        <dbReference type="Proteomes" id="UP000268093"/>
    </source>
</evidence>
<dbReference type="SUPFAM" id="SSF51735">
    <property type="entry name" value="NAD(P)-binding Rossmann-fold domains"/>
    <property type="match status" value="1"/>
</dbReference>
<dbReference type="EMBL" id="RBNI01002521">
    <property type="protein sequence ID" value="RUP49202.1"/>
    <property type="molecule type" value="Genomic_DNA"/>
</dbReference>
<proteinExistence type="predicted"/>
<protein>
    <recommendedName>
        <fullName evidence="4">NAD(P)-binding protein</fullName>
    </recommendedName>
</protein>
<dbReference type="InterPro" id="IPR013952">
    <property type="entry name" value="DUF1776_fun"/>
</dbReference>
<gene>
    <name evidence="2" type="ORF">BC936DRAFT_143071</name>
</gene>
<dbReference type="Gene3D" id="3.40.50.720">
    <property type="entry name" value="NAD(P)-binding Rossmann-like Domain"/>
    <property type="match status" value="1"/>
</dbReference>
<dbReference type="OrthoDB" id="9876299at2759"/>
<accession>A0A433DEB9</accession>
<organism evidence="2 3">
    <name type="scientific">Jimgerdemannia flammicorona</name>
    <dbReference type="NCBI Taxonomy" id="994334"/>
    <lineage>
        <taxon>Eukaryota</taxon>
        <taxon>Fungi</taxon>
        <taxon>Fungi incertae sedis</taxon>
        <taxon>Mucoromycota</taxon>
        <taxon>Mucoromycotina</taxon>
        <taxon>Endogonomycetes</taxon>
        <taxon>Endogonales</taxon>
        <taxon>Endogonaceae</taxon>
        <taxon>Jimgerdemannia</taxon>
    </lineage>
</organism>
<reference evidence="2 3" key="1">
    <citation type="journal article" date="2018" name="New Phytol.">
        <title>Phylogenomics of Endogonaceae and evolution of mycorrhizas within Mucoromycota.</title>
        <authorList>
            <person name="Chang Y."/>
            <person name="Desiro A."/>
            <person name="Na H."/>
            <person name="Sandor L."/>
            <person name="Lipzen A."/>
            <person name="Clum A."/>
            <person name="Barry K."/>
            <person name="Grigoriev I.V."/>
            <person name="Martin F.M."/>
            <person name="Stajich J.E."/>
            <person name="Smith M.E."/>
            <person name="Bonito G."/>
            <person name="Spatafora J.W."/>
        </authorList>
    </citation>
    <scope>NUCLEOTIDE SEQUENCE [LARGE SCALE GENOMIC DNA]</scope>
    <source>
        <strain evidence="2 3">GMNB39</strain>
    </source>
</reference>
<name>A0A433DEB9_9FUNG</name>
<dbReference type="PANTHER" id="PTHR43313">
    <property type="entry name" value="SHORT-CHAIN DEHYDROGENASE/REDUCTASE FAMILY 9C"/>
    <property type="match status" value="1"/>
</dbReference>
<evidence type="ECO:0000256" key="1">
    <source>
        <dbReference type="SAM" id="MobiDB-lite"/>
    </source>
</evidence>
<dbReference type="AlphaFoldDB" id="A0A433DEB9"/>
<dbReference type="GO" id="GO:0016491">
    <property type="term" value="F:oxidoreductase activity"/>
    <property type="evidence" value="ECO:0007669"/>
    <property type="project" value="TreeGrafter"/>
</dbReference>
<sequence length="434" mass="46943">MDNSSLHKIRSLPQKLGSSLHNVAVALNDQIKSSLGYGESTAEPPTMSVSPASQQKAIEGVADWLTRWKEWAVENRGRVIAYAIATGVAVVILRRVYERKYKRRSVAENESEVVVLTGADTSLGKSIALYLEQNGFVVFAAVPTTKDVEALGREGRTRLKGLVMDPTKPDSIAQAVKQVSTFLSIPLKQISSPTGSQERPHLTAVINAATATAYGPFETVPYDSWTKTLNVNVLGTALVTQSFLPLLRQNPYGTSRVVVLSSARDASLGVPFASPMSASRHAVEAMAESLRREIARFSIKVVCLQAGVRLDKEEDEEGEMGSLGVDEVWRREKTMQEYRVLASSPTFGLLSILPSGNVDLRPYPSLSPGCTGRGGVRCADPSKSAIADPGRNWVVGVPDRRERVGAPSVGGVGDGGDGRKWEEKREGEGGRRWV</sequence>
<dbReference type="GO" id="GO:0008202">
    <property type="term" value="P:steroid metabolic process"/>
    <property type="evidence" value="ECO:0007669"/>
    <property type="project" value="TreeGrafter"/>
</dbReference>
<feature type="region of interest" description="Disordered" evidence="1">
    <location>
        <begin position="402"/>
        <end position="434"/>
    </location>
</feature>
<feature type="compositionally biased region" description="Basic and acidic residues" evidence="1">
    <location>
        <begin position="416"/>
        <end position="434"/>
    </location>
</feature>
<dbReference type="InterPro" id="IPR036291">
    <property type="entry name" value="NAD(P)-bd_dom_sf"/>
</dbReference>